<dbReference type="Pfam" id="PF21983">
    <property type="entry name" value="NikA-like"/>
    <property type="match status" value="1"/>
</dbReference>
<dbReference type="EMBL" id="JAHESE010000059">
    <property type="protein sequence ID" value="MBT1712307.1"/>
    <property type="molecule type" value="Genomic_DNA"/>
</dbReference>
<dbReference type="InterPro" id="IPR053842">
    <property type="entry name" value="NikA-like"/>
</dbReference>
<reference evidence="1 2" key="1">
    <citation type="submission" date="2021-05" db="EMBL/GenBank/DDBJ databases">
        <title>A Polyphasic approach of four new species of the genus Ohtaekwangia: Ohtaekwangia histidinii sp. nov., Ohtaekwangia cretensis sp. nov., Ohtaekwangia indiensis sp. nov., Ohtaekwangia reichenbachii sp. nov. from diverse environment.</title>
        <authorList>
            <person name="Octaviana S."/>
        </authorList>
    </citation>
    <scope>NUCLEOTIDE SEQUENCE [LARGE SCALE GENOMIC DNA]</scope>
    <source>
        <strain evidence="1 2">PWU5</strain>
    </source>
</reference>
<dbReference type="RefSeq" id="WP_254087872.1">
    <property type="nucleotide sequence ID" value="NZ_JAHESE010000059.1"/>
</dbReference>
<protein>
    <submittedName>
        <fullName evidence="1">Plasmid mobilization relaxosome protein MobC</fullName>
    </submittedName>
</protein>
<dbReference type="Proteomes" id="UP001319080">
    <property type="component" value="Unassembled WGS sequence"/>
</dbReference>
<sequence>MSRPRLKDEDRRVVPVNIRLTTSESERVNEYAAASDLTPANWIRKKIFTGKFPQIKVSPLDAEIYRELHKIGVNLNQATHKINSGQIPRDYVMILAELSMQIKKIINALVNDGGPSKG</sequence>
<gene>
    <name evidence="1" type="primary">mobC</name>
    <name evidence="1" type="ORF">KK062_28955</name>
</gene>
<dbReference type="AlphaFoldDB" id="A0AAP2E5C0"/>
<proteinExistence type="predicted"/>
<keyword evidence="2" id="KW-1185">Reference proteome</keyword>
<accession>A0AAP2E5C0</accession>
<name>A0AAP2E5C0_9BACT</name>
<comment type="caution">
    <text evidence="1">The sequence shown here is derived from an EMBL/GenBank/DDBJ whole genome shotgun (WGS) entry which is preliminary data.</text>
</comment>
<organism evidence="1 2">
    <name type="scientific">Dawidia cretensis</name>
    <dbReference type="NCBI Taxonomy" id="2782350"/>
    <lineage>
        <taxon>Bacteria</taxon>
        <taxon>Pseudomonadati</taxon>
        <taxon>Bacteroidota</taxon>
        <taxon>Cytophagia</taxon>
        <taxon>Cytophagales</taxon>
        <taxon>Chryseotaleaceae</taxon>
        <taxon>Dawidia</taxon>
    </lineage>
</organism>
<evidence type="ECO:0000313" key="1">
    <source>
        <dbReference type="EMBL" id="MBT1712307.1"/>
    </source>
</evidence>
<evidence type="ECO:0000313" key="2">
    <source>
        <dbReference type="Proteomes" id="UP001319080"/>
    </source>
</evidence>